<dbReference type="NCBIfam" id="TIGR02093">
    <property type="entry name" value="P_ylase"/>
    <property type="match status" value="1"/>
</dbReference>
<dbReference type="PANTHER" id="PTHR11468">
    <property type="entry name" value="GLYCOGEN PHOSPHORYLASE"/>
    <property type="match status" value="1"/>
</dbReference>
<dbReference type="EC" id="2.4.1.1" evidence="13"/>
<evidence type="ECO:0000256" key="1">
    <source>
        <dbReference type="ARBA" id="ARBA00001275"/>
    </source>
</evidence>
<evidence type="ECO:0000256" key="4">
    <source>
        <dbReference type="ARBA" id="ARBA00006047"/>
    </source>
</evidence>
<feature type="modified residue" description="N6-(pyridoxal phosphate)lysine" evidence="12">
    <location>
        <position position="672"/>
    </location>
</feature>
<gene>
    <name evidence="14" type="ORF">FP026_09060</name>
</gene>
<comment type="similarity">
    <text evidence="4 13">Belongs to the glycogen phosphorylase family.</text>
</comment>
<organism evidence="14 15">
    <name type="scientific">Rhizobium tropici</name>
    <dbReference type="NCBI Taxonomy" id="398"/>
    <lineage>
        <taxon>Bacteria</taxon>
        <taxon>Pseudomonadati</taxon>
        <taxon>Pseudomonadota</taxon>
        <taxon>Alphaproteobacteria</taxon>
        <taxon>Hyphomicrobiales</taxon>
        <taxon>Rhizobiaceae</taxon>
        <taxon>Rhizobium/Agrobacterium group</taxon>
        <taxon>Rhizobium</taxon>
    </lineage>
</organism>
<dbReference type="PROSITE" id="PS00102">
    <property type="entry name" value="PHOSPHORYLASE"/>
    <property type="match status" value="1"/>
</dbReference>
<keyword evidence="6" id="KW-0021">Allosteric enzyme</keyword>
<accession>A0A5B0W5N3</accession>
<keyword evidence="9 12" id="KW-0663">Pyridoxal phosphate</keyword>
<dbReference type="InterPro" id="IPR000811">
    <property type="entry name" value="Glyco_trans_35"/>
</dbReference>
<protein>
    <recommendedName>
        <fullName evidence="13">Alpha-1,4 glucan phosphorylase</fullName>
        <ecNumber evidence="13">2.4.1.1</ecNumber>
    </recommendedName>
</protein>
<keyword evidence="5" id="KW-0963">Cytoplasm</keyword>
<evidence type="ECO:0000256" key="7">
    <source>
        <dbReference type="ARBA" id="ARBA00022676"/>
    </source>
</evidence>
<evidence type="ECO:0000256" key="10">
    <source>
        <dbReference type="ARBA" id="ARBA00023277"/>
    </source>
</evidence>
<dbReference type="AlphaFoldDB" id="A0A5B0W5N3"/>
<evidence type="ECO:0000256" key="5">
    <source>
        <dbReference type="ARBA" id="ARBA00022490"/>
    </source>
</evidence>
<evidence type="ECO:0000313" key="14">
    <source>
        <dbReference type="EMBL" id="KAA1182224.1"/>
    </source>
</evidence>
<dbReference type="FunFam" id="3.40.50.2000:FF:000003">
    <property type="entry name" value="Alpha-1,4 glucan phosphorylase"/>
    <property type="match status" value="1"/>
</dbReference>
<name>A0A5B0W5N3_RHITR</name>
<dbReference type="EMBL" id="VNIP01000006">
    <property type="protein sequence ID" value="KAA1182224.1"/>
    <property type="molecule type" value="Genomic_DNA"/>
</dbReference>
<dbReference type="Gene3D" id="3.40.50.2000">
    <property type="entry name" value="Glycogen Phosphorylase B"/>
    <property type="match status" value="2"/>
</dbReference>
<dbReference type="InterPro" id="IPR035090">
    <property type="entry name" value="Pyridoxal_P_attach_site"/>
</dbReference>
<comment type="catalytic activity">
    <reaction evidence="1 13">
        <text>[(1-&gt;4)-alpha-D-glucosyl](n) + phosphate = [(1-&gt;4)-alpha-D-glucosyl](n-1) + alpha-D-glucose 1-phosphate</text>
        <dbReference type="Rhea" id="RHEA:41732"/>
        <dbReference type="Rhea" id="RHEA-COMP:9584"/>
        <dbReference type="Rhea" id="RHEA-COMP:9586"/>
        <dbReference type="ChEBI" id="CHEBI:15444"/>
        <dbReference type="ChEBI" id="CHEBI:43474"/>
        <dbReference type="ChEBI" id="CHEBI:58601"/>
        <dbReference type="EC" id="2.4.1.1"/>
    </reaction>
</comment>
<dbReference type="SUPFAM" id="SSF53756">
    <property type="entry name" value="UDP-Glycosyltransferase/glycogen phosphorylase"/>
    <property type="match status" value="1"/>
</dbReference>
<evidence type="ECO:0000256" key="8">
    <source>
        <dbReference type="ARBA" id="ARBA00022679"/>
    </source>
</evidence>
<sequence>MNNLTTADLPVPAPRSSRPEILAEEIIERLTYRIGKDAKVAKPHDWLTATILVIRDRVIDKWIESTRKTYETGAKRVYYLSLEFLIGRLMRDAVSNLGLMEEITNALSSLGVDIRVIAGIEPDAALGNGGLGRLAACFMESMATVDVPAYGYGIRYVHGLFRQQMADGWQVELPETWLAHGNPWEFERQESSYEIGFGGAVETVNGHDDQPRYVWKPAERVIATAFDTPVVGWRGKRVNTLRLWSAQPIDPILLDAFNAGDHIGALRESNKAESLTRVLYPADATPAGQELRLRQEFFFSSASLQDILRRHLQQYDDLTNLADKVAIQLNDTHPAVSVTEMMRLLVDVHGFDFDKAWDITRNTFGYTNHTLLPEALESWPVPLIERLLPRHMQIVYAINAKILVEARKLRNFSDTEIRSISLIDENGDRRVRMGNLAFVGSHSINGVSALHTDLMKVTVFADLHKLYPDRINNKTNGITPRRWLMQCNPGLTSLVRETIGDAFLDDAEQLKPLDQFARDSAFQEKFAAVKRANKVQLSNLVASRMGIKLDPNAMFDIQIKRIHEYKRQLLNVIEAVALYDQIRSHPELDWQPRVKLFAGKAAPSYHNAKLIIKLINDVARVINNDPSVRGLLKVVFVPNYNVSLAEVMVPAADLSEQISTAGMEASGTGNMKFGLNGALTIGTLDGANVEMRDNVGEDNIIIFGLKADEVANLRSDGHDPRAIIERSRELAQALSAIASGVFSPDDRNRYASLIDGIYSHDWFMVAADFDAYASAQREVDILWANPSEWYAKTINNTARMGWFSSDRTIRQYAKEIWRAG</sequence>
<comment type="function">
    <text evidence="11">Phosphorylase is an important allosteric enzyme in carbohydrate metabolism. Enzymes from different sources differ in their regulatory mechanisms and in their natural substrates. However, all known phosphorylases share catalytic and structural properties.</text>
</comment>
<comment type="cofactor">
    <cofactor evidence="2 13">
        <name>pyridoxal 5'-phosphate</name>
        <dbReference type="ChEBI" id="CHEBI:597326"/>
    </cofactor>
</comment>
<comment type="subcellular location">
    <subcellularLocation>
        <location evidence="3">Cytoplasm</location>
    </subcellularLocation>
</comment>
<evidence type="ECO:0000256" key="12">
    <source>
        <dbReference type="PIRSR" id="PIRSR000460-1"/>
    </source>
</evidence>
<dbReference type="PIRSF" id="PIRSF000460">
    <property type="entry name" value="Pprylas_GlgP"/>
    <property type="match status" value="1"/>
</dbReference>
<keyword evidence="10 13" id="KW-0119">Carbohydrate metabolism</keyword>
<evidence type="ECO:0000256" key="2">
    <source>
        <dbReference type="ARBA" id="ARBA00001933"/>
    </source>
</evidence>
<dbReference type="Pfam" id="PF00343">
    <property type="entry name" value="Phosphorylase"/>
    <property type="match status" value="1"/>
</dbReference>
<dbReference type="PANTHER" id="PTHR11468:SF3">
    <property type="entry name" value="GLYCOGEN PHOSPHORYLASE, LIVER FORM"/>
    <property type="match status" value="1"/>
</dbReference>
<evidence type="ECO:0000256" key="11">
    <source>
        <dbReference type="ARBA" id="ARBA00025174"/>
    </source>
</evidence>
<evidence type="ECO:0000256" key="3">
    <source>
        <dbReference type="ARBA" id="ARBA00004496"/>
    </source>
</evidence>
<dbReference type="GO" id="GO:0005980">
    <property type="term" value="P:glycogen catabolic process"/>
    <property type="evidence" value="ECO:0007669"/>
    <property type="project" value="TreeGrafter"/>
</dbReference>
<comment type="function">
    <text evidence="13">Allosteric enzyme that catalyzes the rate-limiting step in glycogen catabolism, the phosphorolytic cleavage of glycogen to produce glucose-1-phosphate, and plays a central role in maintaining cellular and organismal glucose homeostasis.</text>
</comment>
<dbReference type="CDD" id="cd04300">
    <property type="entry name" value="GT35_Glycogen_Phosphorylase"/>
    <property type="match status" value="1"/>
</dbReference>
<evidence type="ECO:0000313" key="15">
    <source>
        <dbReference type="Proteomes" id="UP000323608"/>
    </source>
</evidence>
<dbReference type="Proteomes" id="UP000323608">
    <property type="component" value="Unassembled WGS sequence"/>
</dbReference>
<dbReference type="FunFam" id="3.40.50.2000:FF:000153">
    <property type="entry name" value="Alpha-1,4 glucan phosphorylase"/>
    <property type="match status" value="1"/>
</dbReference>
<dbReference type="GO" id="GO:0030170">
    <property type="term" value="F:pyridoxal phosphate binding"/>
    <property type="evidence" value="ECO:0007669"/>
    <property type="project" value="InterPro"/>
</dbReference>
<dbReference type="GO" id="GO:0005737">
    <property type="term" value="C:cytoplasm"/>
    <property type="evidence" value="ECO:0007669"/>
    <property type="project" value="UniProtKB-SubCell"/>
</dbReference>
<dbReference type="RefSeq" id="WP_149634302.1">
    <property type="nucleotide sequence ID" value="NZ_VNIP01000006.1"/>
</dbReference>
<dbReference type="InterPro" id="IPR011833">
    <property type="entry name" value="Glycg_phsphrylas"/>
</dbReference>
<dbReference type="GO" id="GO:0008184">
    <property type="term" value="F:glycogen phosphorylase activity"/>
    <property type="evidence" value="ECO:0007669"/>
    <property type="project" value="InterPro"/>
</dbReference>
<keyword evidence="8 13" id="KW-0808">Transferase</keyword>
<evidence type="ECO:0000256" key="9">
    <source>
        <dbReference type="ARBA" id="ARBA00022898"/>
    </source>
</evidence>
<comment type="caution">
    <text evidence="14">The sequence shown here is derived from an EMBL/GenBank/DDBJ whole genome shotgun (WGS) entry which is preliminary data.</text>
</comment>
<evidence type="ECO:0000256" key="6">
    <source>
        <dbReference type="ARBA" id="ARBA00022533"/>
    </source>
</evidence>
<keyword evidence="7 13" id="KW-0328">Glycosyltransferase</keyword>
<proteinExistence type="inferred from homology"/>
<evidence type="ECO:0000256" key="13">
    <source>
        <dbReference type="RuleBase" id="RU000587"/>
    </source>
</evidence>
<reference evidence="14 15" key="1">
    <citation type="submission" date="2019-07" db="EMBL/GenBank/DDBJ databases">
        <title>The Draft Genome Sequence of Rhizobium tropici SARCC-755 Associated with Superior Nodulation on Pigeonpea (Cajanus cajan (L.) Millsp.).</title>
        <authorList>
            <person name="Bopape F.L."/>
            <person name="Hassen A.I."/>
            <person name="Swanevelder Z.H."/>
            <person name="Gwata E.T."/>
        </authorList>
    </citation>
    <scope>NUCLEOTIDE SEQUENCE [LARGE SCALE GENOMIC DNA]</scope>
    <source>
        <strain evidence="14 15">SARCC-755</strain>
    </source>
</reference>
<dbReference type="OrthoDB" id="7229284at2"/>